<name>A0AC34Q8B1_9BILA</name>
<dbReference type="Proteomes" id="UP000887576">
    <property type="component" value="Unplaced"/>
</dbReference>
<proteinExistence type="predicted"/>
<evidence type="ECO:0000313" key="1">
    <source>
        <dbReference type="Proteomes" id="UP000887576"/>
    </source>
</evidence>
<dbReference type="WBParaSite" id="JU765_v2.g13991.t1">
    <property type="protein sequence ID" value="JU765_v2.g13991.t1"/>
    <property type="gene ID" value="JU765_v2.g13991"/>
</dbReference>
<evidence type="ECO:0000313" key="2">
    <source>
        <dbReference type="WBParaSite" id="JU765_v2.g13991.t1"/>
    </source>
</evidence>
<organism evidence="1 2">
    <name type="scientific">Panagrolaimus sp. JU765</name>
    <dbReference type="NCBI Taxonomy" id="591449"/>
    <lineage>
        <taxon>Eukaryota</taxon>
        <taxon>Metazoa</taxon>
        <taxon>Ecdysozoa</taxon>
        <taxon>Nematoda</taxon>
        <taxon>Chromadorea</taxon>
        <taxon>Rhabditida</taxon>
        <taxon>Tylenchina</taxon>
        <taxon>Panagrolaimomorpha</taxon>
        <taxon>Panagrolaimoidea</taxon>
        <taxon>Panagrolaimidae</taxon>
        <taxon>Panagrolaimus</taxon>
    </lineage>
</organism>
<protein>
    <submittedName>
        <fullName evidence="2">Uncharacterized protein</fullName>
    </submittedName>
</protein>
<accession>A0AC34Q8B1</accession>
<reference evidence="2" key="1">
    <citation type="submission" date="2022-11" db="UniProtKB">
        <authorList>
            <consortium name="WormBaseParasite"/>
        </authorList>
    </citation>
    <scope>IDENTIFICATION</scope>
</reference>
<sequence>MSSQNHPDFLAVHLTSTITAKNYCVVYNLKDGTVWKRFDLPQAVETENDWNIIFELLTKECPPKFVKSVFLNMLLRCNESNYDLYFEKVKGYAIKFGYTNFNWSSDMILGFVADLLTAKEKGKT</sequence>